<reference evidence="5 6" key="1">
    <citation type="submission" date="2019-06" db="EMBL/GenBank/DDBJ databases">
        <authorList>
            <person name="Li J."/>
        </authorList>
    </citation>
    <scope>NUCLEOTIDE SEQUENCE [LARGE SCALE GENOMIC DNA]</scope>
    <source>
        <strain evidence="5 6">LMG 28165</strain>
    </source>
</reference>
<comment type="caution">
    <text evidence="5">The sequence shown here is derived from an EMBL/GenBank/DDBJ whole genome shotgun (WGS) entry which is preliminary data.</text>
</comment>
<proteinExistence type="inferred from homology"/>
<dbReference type="Proteomes" id="UP000312032">
    <property type="component" value="Unassembled WGS sequence"/>
</dbReference>
<keyword evidence="2 5" id="KW-0378">Hydrolase</keyword>
<dbReference type="SUPFAM" id="SSF53474">
    <property type="entry name" value="alpha/beta-Hydrolases"/>
    <property type="match status" value="1"/>
</dbReference>
<dbReference type="EMBL" id="VDHJ01000010">
    <property type="protein sequence ID" value="TNL96617.1"/>
    <property type="molecule type" value="Genomic_DNA"/>
</dbReference>
<dbReference type="GO" id="GO:0004177">
    <property type="term" value="F:aminopeptidase activity"/>
    <property type="evidence" value="ECO:0007669"/>
    <property type="project" value="UniProtKB-EC"/>
</dbReference>
<sequence length="421" mass="47288">MRFMTGITTREHRITVDWDRDNPQLGTLEIFARELSRDDSLPFLLYLQGGPGFPSPRPVSIDGWLNKALQTHRVVLLDQRGTGRSGRIDRFGEPVTAEHLKHLRASDIVADAEALRRHLGVEQWDLLGQSFGGFCITAYLSQASSSVRYAFLTGGLPATGVHADEVYRATYQQLARRHQEFYEEVECAEQRVRELCHHLDNAQELLPTGERLSSRRLRTIGIDLGRGTGIADLAALLESPFHTVQGEKRLRGDFLSEINARVSFESAPLYAVIHESIYGGVAPGATNWSAHRMREEIPGFEENADPLHAEQFYLTGEHIFPWQFEEDPALRPFAAVAEELALVDDWSNPYDLANLEAAETSCAAAAYPDDCFVPINYSLETASHFGDIDVWQAAEYHHNGLRQDGERIFGELLSRVNYPGR</sequence>
<evidence type="ECO:0000256" key="2">
    <source>
        <dbReference type="ARBA" id="ARBA00022801"/>
    </source>
</evidence>
<evidence type="ECO:0000313" key="6">
    <source>
        <dbReference type="Proteomes" id="UP000312032"/>
    </source>
</evidence>
<name>A0A5C4U2B8_9CORY</name>
<keyword evidence="6" id="KW-1185">Reference proteome</keyword>
<dbReference type="InterPro" id="IPR000073">
    <property type="entry name" value="AB_hydrolase_1"/>
</dbReference>
<feature type="domain" description="AB hydrolase-1" evidence="4">
    <location>
        <begin position="44"/>
        <end position="176"/>
    </location>
</feature>
<protein>
    <submittedName>
        <fullName evidence="5">Alpha/beta hydrolase</fullName>
    </submittedName>
</protein>
<keyword evidence="3" id="KW-0175">Coiled coil</keyword>
<dbReference type="InterPro" id="IPR051601">
    <property type="entry name" value="Serine_prot/Carboxylest_S33"/>
</dbReference>
<dbReference type="Gene3D" id="3.40.50.1820">
    <property type="entry name" value="alpha/beta hydrolase"/>
    <property type="match status" value="1"/>
</dbReference>
<dbReference type="OrthoDB" id="9796770at2"/>
<organism evidence="5 6">
    <name type="scientific">Corynebacterium tapiri</name>
    <dbReference type="NCBI Taxonomy" id="1448266"/>
    <lineage>
        <taxon>Bacteria</taxon>
        <taxon>Bacillati</taxon>
        <taxon>Actinomycetota</taxon>
        <taxon>Actinomycetes</taxon>
        <taxon>Mycobacteriales</taxon>
        <taxon>Corynebacteriaceae</taxon>
        <taxon>Corynebacterium</taxon>
    </lineage>
</organism>
<feature type="coiled-coil region" evidence="3">
    <location>
        <begin position="171"/>
        <end position="205"/>
    </location>
</feature>
<dbReference type="AlphaFoldDB" id="A0A5C4U2B8"/>
<comment type="similarity">
    <text evidence="1">Belongs to the peptidase S33 family.</text>
</comment>
<evidence type="ECO:0000259" key="4">
    <source>
        <dbReference type="Pfam" id="PF00561"/>
    </source>
</evidence>
<gene>
    <name evidence="5" type="ORF">FHE74_07930</name>
</gene>
<accession>A0A5C4U2B8</accession>
<evidence type="ECO:0000256" key="1">
    <source>
        <dbReference type="ARBA" id="ARBA00010088"/>
    </source>
</evidence>
<evidence type="ECO:0000313" key="5">
    <source>
        <dbReference type="EMBL" id="TNL96617.1"/>
    </source>
</evidence>
<dbReference type="GO" id="GO:0006508">
    <property type="term" value="P:proteolysis"/>
    <property type="evidence" value="ECO:0007669"/>
    <property type="project" value="InterPro"/>
</dbReference>
<dbReference type="InterPro" id="IPR002410">
    <property type="entry name" value="Peptidase_S33"/>
</dbReference>
<dbReference type="InterPro" id="IPR029058">
    <property type="entry name" value="AB_hydrolase_fold"/>
</dbReference>
<evidence type="ECO:0000256" key="3">
    <source>
        <dbReference type="SAM" id="Coils"/>
    </source>
</evidence>
<dbReference type="Pfam" id="PF00561">
    <property type="entry name" value="Abhydrolase_1"/>
    <property type="match status" value="1"/>
</dbReference>
<dbReference type="PANTHER" id="PTHR43248:SF2">
    <property type="entry name" value="PROLYL AMINOPEPTIDASE"/>
    <property type="match status" value="1"/>
</dbReference>
<dbReference type="PRINTS" id="PR00793">
    <property type="entry name" value="PROAMNOPTASE"/>
</dbReference>
<dbReference type="PANTHER" id="PTHR43248">
    <property type="entry name" value="2-SUCCINYL-6-HYDROXY-2,4-CYCLOHEXADIENE-1-CARBOXYLATE SYNTHASE"/>
    <property type="match status" value="1"/>
</dbReference>